<dbReference type="GO" id="GO:0016874">
    <property type="term" value="F:ligase activity"/>
    <property type="evidence" value="ECO:0007669"/>
    <property type="project" value="UniProtKB-KW"/>
</dbReference>
<gene>
    <name evidence="2" type="ORF">H9564_05170</name>
</gene>
<dbReference type="PANTHER" id="PTHR43679:SF2">
    <property type="entry name" value="OCTANOYL-[GCVH]:PROTEIN N-OCTANOYLTRANSFERASE"/>
    <property type="match status" value="1"/>
</dbReference>
<accession>A0ABR8PCS0</accession>
<dbReference type="EMBL" id="JACSQW010000011">
    <property type="protein sequence ID" value="MBD7895100.1"/>
    <property type="molecule type" value="Genomic_DNA"/>
</dbReference>
<dbReference type="SUPFAM" id="SSF55681">
    <property type="entry name" value="Class II aaRS and biotin synthetases"/>
    <property type="match status" value="1"/>
</dbReference>
<protein>
    <submittedName>
        <fullName evidence="2">Lipoate--protein ligase family protein</fullName>
    </submittedName>
</protein>
<dbReference type="Pfam" id="PF21948">
    <property type="entry name" value="LplA-B_cat"/>
    <property type="match status" value="1"/>
</dbReference>
<sequence length="274" mass="31022">MINISNQHVETFSQPLNPENNLASFAYTNALLRASEQLSSPVLHSWTLEDTVILGLKDQRLPYLQKALNYLDGKGLHYFIRNSGGLAVASDSGILNFSIFIPWHVNGSELEIDGAYQVMTDVVSAAFPEITIKTGEITHSYCPGTFDLSVNGQKIGGMSQRRNRSGVVVMLYLSINGPQMLRGETIRDFYTRGLQNVENKWHFPDIWPTAMTTIEELLGKPLSLTEANQRLLNVFSDRGSQQLQQVMWSNKFIQYLQQESTTINRLQERLHKEE</sequence>
<dbReference type="RefSeq" id="WP_191684440.1">
    <property type="nucleotide sequence ID" value="NZ_JACSQW010000011.1"/>
</dbReference>
<dbReference type="PROSITE" id="PS51733">
    <property type="entry name" value="BPL_LPL_CATALYTIC"/>
    <property type="match status" value="1"/>
</dbReference>
<evidence type="ECO:0000313" key="3">
    <source>
        <dbReference type="Proteomes" id="UP000616837"/>
    </source>
</evidence>
<proteinExistence type="predicted"/>
<dbReference type="Proteomes" id="UP000616837">
    <property type="component" value="Unassembled WGS sequence"/>
</dbReference>
<dbReference type="Gene3D" id="3.30.930.10">
    <property type="entry name" value="Bira Bifunctional Protein, Domain 2"/>
    <property type="match status" value="1"/>
</dbReference>
<evidence type="ECO:0000259" key="1">
    <source>
        <dbReference type="PROSITE" id="PS51733"/>
    </source>
</evidence>
<dbReference type="InterPro" id="IPR045864">
    <property type="entry name" value="aa-tRNA-synth_II/BPL/LPL"/>
</dbReference>
<dbReference type="InterPro" id="IPR050664">
    <property type="entry name" value="Octanoyltrans_LipM/LipL"/>
</dbReference>
<dbReference type="PANTHER" id="PTHR43679">
    <property type="entry name" value="OCTANOYLTRANSFERASE LIPM-RELATED"/>
    <property type="match status" value="1"/>
</dbReference>
<feature type="domain" description="BPL/LPL catalytic" evidence="1">
    <location>
        <begin position="37"/>
        <end position="243"/>
    </location>
</feature>
<keyword evidence="2" id="KW-0436">Ligase</keyword>
<reference evidence="2 3" key="1">
    <citation type="submission" date="2020-08" db="EMBL/GenBank/DDBJ databases">
        <title>A Genomic Blueprint of the Chicken Gut Microbiome.</title>
        <authorList>
            <person name="Gilroy R."/>
            <person name="Ravi A."/>
            <person name="Getino M."/>
            <person name="Pursley I."/>
            <person name="Horton D.L."/>
            <person name="Alikhan N.-F."/>
            <person name="Baker D."/>
            <person name="Gharbi K."/>
            <person name="Hall N."/>
            <person name="Watson M."/>
            <person name="Adriaenssens E.M."/>
            <person name="Foster-Nyarko E."/>
            <person name="Jarju S."/>
            <person name="Secka A."/>
            <person name="Antonio M."/>
            <person name="Oren A."/>
            <person name="Chaudhuri R."/>
            <person name="La Ragione R.M."/>
            <person name="Hildebrand F."/>
            <person name="Pallen M.J."/>
        </authorList>
    </citation>
    <scope>NUCLEOTIDE SEQUENCE [LARGE SCALE GENOMIC DNA]</scope>
    <source>
        <strain evidence="2 3">Sa3CUN2</strain>
    </source>
</reference>
<evidence type="ECO:0000313" key="2">
    <source>
        <dbReference type="EMBL" id="MBD7895100.1"/>
    </source>
</evidence>
<dbReference type="InterPro" id="IPR004143">
    <property type="entry name" value="BPL_LPL_catalytic"/>
</dbReference>
<comment type="caution">
    <text evidence="2">The sequence shown here is derived from an EMBL/GenBank/DDBJ whole genome shotgun (WGS) entry which is preliminary data.</text>
</comment>
<keyword evidence="3" id="KW-1185">Reference proteome</keyword>
<name>A0ABR8PCS0_9LACO</name>
<organism evidence="2 3">
    <name type="scientific">Limosilactobacillus avistercoris</name>
    <dbReference type="NCBI Taxonomy" id="2762243"/>
    <lineage>
        <taxon>Bacteria</taxon>
        <taxon>Bacillati</taxon>
        <taxon>Bacillota</taxon>
        <taxon>Bacilli</taxon>
        <taxon>Lactobacillales</taxon>
        <taxon>Lactobacillaceae</taxon>
        <taxon>Limosilactobacillus</taxon>
    </lineage>
</organism>